<comment type="caution">
    <text evidence="7">Lacks conserved residue(s) required for the propagation of feature annotation.</text>
</comment>
<dbReference type="SUPFAM" id="SSF69848">
    <property type="entry name" value="LCCL domain"/>
    <property type="match status" value="1"/>
</dbReference>
<dbReference type="InterPro" id="IPR000421">
    <property type="entry name" value="FA58C"/>
</dbReference>
<evidence type="ECO:0000256" key="3">
    <source>
        <dbReference type="ARBA" id="ARBA00022692"/>
    </source>
</evidence>
<evidence type="ECO:0000259" key="11">
    <source>
        <dbReference type="PROSITE" id="PS50022"/>
    </source>
</evidence>
<dbReference type="InterPro" id="IPR008979">
    <property type="entry name" value="Galactose-bd-like_sf"/>
</dbReference>
<dbReference type="AlphaFoldDB" id="A0A2I4BWC6"/>
<dbReference type="SUPFAM" id="SSF49785">
    <property type="entry name" value="Galactose-binding domain-like"/>
    <property type="match status" value="1"/>
</dbReference>
<dbReference type="Pfam" id="PF00754">
    <property type="entry name" value="F5_F8_type_C"/>
    <property type="match status" value="1"/>
</dbReference>
<dbReference type="Pfam" id="PF00431">
    <property type="entry name" value="CUB"/>
    <property type="match status" value="1"/>
</dbReference>
<dbReference type="RefSeq" id="XP_013872051.1">
    <property type="nucleotide sequence ID" value="XM_014016597.1"/>
</dbReference>
<gene>
    <name evidence="14" type="primary">si:dkey-34d22.1</name>
</gene>
<evidence type="ECO:0000256" key="4">
    <source>
        <dbReference type="ARBA" id="ARBA00022989"/>
    </source>
</evidence>
<dbReference type="PROSITE" id="PS01180">
    <property type="entry name" value="CUB"/>
    <property type="match status" value="1"/>
</dbReference>
<dbReference type="Proteomes" id="UP000192220">
    <property type="component" value="Unplaced"/>
</dbReference>
<keyword evidence="13" id="KW-1185">Reference proteome</keyword>
<evidence type="ECO:0000256" key="1">
    <source>
        <dbReference type="ARBA" id="ARBA00004479"/>
    </source>
</evidence>
<dbReference type="STRING" id="52670.A0A2I4BWC6"/>
<protein>
    <submittedName>
        <fullName evidence="14">Discoidin, CUB and LCCL domain-containing protein 1</fullName>
    </submittedName>
</protein>
<feature type="domain" description="LCCL" evidence="12">
    <location>
        <begin position="153"/>
        <end position="249"/>
    </location>
</feature>
<feature type="disulfide bond" evidence="7">
    <location>
        <begin position="38"/>
        <end position="65"/>
    </location>
</feature>
<keyword evidence="3 9" id="KW-0812">Transmembrane</keyword>
<feature type="domain" description="CUB" evidence="10">
    <location>
        <begin position="38"/>
        <end position="151"/>
    </location>
</feature>
<dbReference type="CDD" id="cd00041">
    <property type="entry name" value="CUB"/>
    <property type="match status" value="1"/>
</dbReference>
<evidence type="ECO:0000256" key="7">
    <source>
        <dbReference type="PROSITE-ProRule" id="PRU00059"/>
    </source>
</evidence>
<evidence type="ECO:0000313" key="14">
    <source>
        <dbReference type="RefSeq" id="XP_013872051.1"/>
    </source>
</evidence>
<dbReference type="PANTHER" id="PTHR46806">
    <property type="entry name" value="F5/8 TYPE C DOMAIN-CONTAINING PROTEIN"/>
    <property type="match status" value="1"/>
</dbReference>
<proteinExistence type="predicted"/>
<evidence type="ECO:0000256" key="9">
    <source>
        <dbReference type="SAM" id="Phobius"/>
    </source>
</evidence>
<keyword evidence="5 9" id="KW-0472">Membrane</keyword>
<evidence type="ECO:0000259" key="10">
    <source>
        <dbReference type="PROSITE" id="PS01180"/>
    </source>
</evidence>
<organism evidence="13 14">
    <name type="scientific">Austrofundulus limnaeus</name>
    <name type="common">Annual killifish</name>
    <dbReference type="NCBI Taxonomy" id="52670"/>
    <lineage>
        <taxon>Eukaryota</taxon>
        <taxon>Metazoa</taxon>
        <taxon>Chordata</taxon>
        <taxon>Craniata</taxon>
        <taxon>Vertebrata</taxon>
        <taxon>Euteleostomi</taxon>
        <taxon>Actinopterygii</taxon>
        <taxon>Neopterygii</taxon>
        <taxon>Teleostei</taxon>
        <taxon>Neoteleostei</taxon>
        <taxon>Acanthomorphata</taxon>
        <taxon>Ovalentaria</taxon>
        <taxon>Atherinomorphae</taxon>
        <taxon>Cyprinodontiformes</taxon>
        <taxon>Rivulidae</taxon>
        <taxon>Austrofundulus</taxon>
    </lineage>
</organism>
<reference evidence="14" key="1">
    <citation type="submission" date="2025-08" db="UniProtKB">
        <authorList>
            <consortium name="RefSeq"/>
        </authorList>
    </citation>
    <scope>IDENTIFICATION</scope>
</reference>
<evidence type="ECO:0000256" key="2">
    <source>
        <dbReference type="ARBA" id="ARBA00022553"/>
    </source>
</evidence>
<feature type="domain" description="F5/8 type C" evidence="11">
    <location>
        <begin position="255"/>
        <end position="400"/>
    </location>
</feature>
<dbReference type="PROSITE" id="PS50022">
    <property type="entry name" value="FA58C_3"/>
    <property type="match status" value="1"/>
</dbReference>
<dbReference type="InterPro" id="IPR000859">
    <property type="entry name" value="CUB_dom"/>
</dbReference>
<feature type="transmembrane region" description="Helical" evidence="9">
    <location>
        <begin position="448"/>
        <end position="471"/>
    </location>
</feature>
<dbReference type="Gene3D" id="2.60.120.290">
    <property type="entry name" value="Spermadhesin, CUB domain"/>
    <property type="match status" value="1"/>
</dbReference>
<evidence type="ECO:0000313" key="13">
    <source>
        <dbReference type="Proteomes" id="UP000192220"/>
    </source>
</evidence>
<dbReference type="PANTHER" id="PTHR46806:SF6">
    <property type="entry name" value="DISCOIDIN, CUB AND LCCL DOMAIN CONTAINING 1"/>
    <property type="match status" value="1"/>
</dbReference>
<dbReference type="Gene3D" id="2.170.130.20">
    <property type="entry name" value="LCCL-like domain"/>
    <property type="match status" value="1"/>
</dbReference>
<keyword evidence="2" id="KW-0597">Phosphoprotein</keyword>
<dbReference type="InterPro" id="IPR035914">
    <property type="entry name" value="Sperma_CUB_dom_sf"/>
</dbReference>
<comment type="subcellular location">
    <subcellularLocation>
        <location evidence="1">Membrane</location>
        <topology evidence="1">Single-pass type I membrane protein</topology>
    </subcellularLocation>
</comment>
<evidence type="ECO:0000259" key="12">
    <source>
        <dbReference type="PROSITE" id="PS50820"/>
    </source>
</evidence>
<dbReference type="SMART" id="SM00042">
    <property type="entry name" value="CUB"/>
    <property type="match status" value="1"/>
</dbReference>
<dbReference type="InterPro" id="IPR050633">
    <property type="entry name" value="Neuropilin_MCO_CoagFactor"/>
</dbReference>
<evidence type="ECO:0000256" key="8">
    <source>
        <dbReference type="SAM" id="MobiDB-lite"/>
    </source>
</evidence>
<feature type="region of interest" description="Disordered" evidence="8">
    <location>
        <begin position="644"/>
        <end position="664"/>
    </location>
</feature>
<evidence type="ECO:0000256" key="5">
    <source>
        <dbReference type="ARBA" id="ARBA00023136"/>
    </source>
</evidence>
<dbReference type="InParanoid" id="A0A2I4BWC6"/>
<dbReference type="PROSITE" id="PS50820">
    <property type="entry name" value="LCCL"/>
    <property type="match status" value="1"/>
</dbReference>
<dbReference type="SUPFAM" id="SSF49854">
    <property type="entry name" value="Spermadhesin, CUB domain"/>
    <property type="match status" value="1"/>
</dbReference>
<dbReference type="OrthoDB" id="6369184at2759"/>
<dbReference type="InterPro" id="IPR004043">
    <property type="entry name" value="LCCL"/>
</dbReference>
<name>A0A2I4BWC6_AUSLI</name>
<feature type="compositionally biased region" description="Low complexity" evidence="8">
    <location>
        <begin position="408"/>
        <end position="418"/>
    </location>
</feature>
<keyword evidence="6 7" id="KW-1015">Disulfide bond</keyword>
<dbReference type="GO" id="GO:0038023">
    <property type="term" value="F:signaling receptor activity"/>
    <property type="evidence" value="ECO:0007669"/>
    <property type="project" value="TreeGrafter"/>
</dbReference>
<sequence>MLGNCENIGNVVKTLITGFWITFSVCSVGVRGQEGNGCGHTLLGAQSGTLVSRNYPGTYPSNSWCRWRLRVSERRTLRLLFGDFDIESSPGCGNGSVVITDKAGKPIMGPVCGKLDATQMNVTFDNNEVTVTFSSGPHHSGRGFLLSYATDEYPDLITCLQRGSHFSTASLTVYCPAGCKNATGDVWGNSEQGYRDTSVLCKSAVHAGATSDGAGGRVTVNRGRSLTLYESTFANGILSKMGSLSEKKLLFRRECNNILAVSALNASSLWDKNSQEHTMFSSSRNAGSSRDFLLWTADSGDLNPWLEMELADRSTITGLITTGSADHYIESYSLYFSKDRKTWKLYKDAVSKEKKVFRAYTDGHLKVLNSLFSPAVARFVRLQPLSWFGRASAQVQVLGCSAAKATPRSRPSGPESPSIKVNMDTEQPSPSPTPTLIMETTQSTSQPVIVAVGVVLGLIMCGSCLLAGVWWKRRKKVSQMKNSLPTGCQSFKAKSFPCPQSELISYPLERNVHDALPAPPLNDYAAPALPAAGKKVGSTFRPPSNEGYTTPFTGVHYDAPGGLPEYAEPLPPEPEYATPFSELPSEAKLATLTGIIHGDAHGPRVPGASRATPSQSQYDCPAHRVLFNGYCTPALHGPRPVSEVYAEPRSSDSLLQKHTYEEPL</sequence>
<evidence type="ECO:0000256" key="6">
    <source>
        <dbReference type="ARBA" id="ARBA00023157"/>
    </source>
</evidence>
<accession>A0A2I4BWC6</accession>
<dbReference type="KEGG" id="alim:106523226"/>
<dbReference type="SMART" id="SM00603">
    <property type="entry name" value="LCCL"/>
    <property type="match status" value="1"/>
</dbReference>
<dbReference type="GO" id="GO:0005886">
    <property type="term" value="C:plasma membrane"/>
    <property type="evidence" value="ECO:0007669"/>
    <property type="project" value="TreeGrafter"/>
</dbReference>
<dbReference type="InterPro" id="IPR036609">
    <property type="entry name" value="LCCL_sf"/>
</dbReference>
<keyword evidence="4 9" id="KW-1133">Transmembrane helix</keyword>
<dbReference type="Gene3D" id="2.60.120.260">
    <property type="entry name" value="Galactose-binding domain-like"/>
    <property type="match status" value="1"/>
</dbReference>
<feature type="region of interest" description="Disordered" evidence="8">
    <location>
        <begin position="404"/>
        <end position="432"/>
    </location>
</feature>
<dbReference type="Pfam" id="PF03815">
    <property type="entry name" value="LCCL"/>
    <property type="match status" value="1"/>
</dbReference>
<dbReference type="FunCoup" id="A0A2I4BWC6">
    <property type="interactions" value="12"/>
</dbReference>